<organism evidence="1 2">
    <name type="scientific">Eumeta variegata</name>
    <name type="common">Bagworm moth</name>
    <name type="synonym">Eumeta japonica</name>
    <dbReference type="NCBI Taxonomy" id="151549"/>
    <lineage>
        <taxon>Eukaryota</taxon>
        <taxon>Metazoa</taxon>
        <taxon>Ecdysozoa</taxon>
        <taxon>Arthropoda</taxon>
        <taxon>Hexapoda</taxon>
        <taxon>Insecta</taxon>
        <taxon>Pterygota</taxon>
        <taxon>Neoptera</taxon>
        <taxon>Endopterygota</taxon>
        <taxon>Lepidoptera</taxon>
        <taxon>Glossata</taxon>
        <taxon>Ditrysia</taxon>
        <taxon>Tineoidea</taxon>
        <taxon>Psychidae</taxon>
        <taxon>Oiketicinae</taxon>
        <taxon>Eumeta</taxon>
    </lineage>
</organism>
<comment type="caution">
    <text evidence="1">The sequence shown here is derived from an EMBL/GenBank/DDBJ whole genome shotgun (WGS) entry which is preliminary data.</text>
</comment>
<dbReference type="EMBL" id="BGZK01005013">
    <property type="protein sequence ID" value="GBP12101.1"/>
    <property type="molecule type" value="Genomic_DNA"/>
</dbReference>
<evidence type="ECO:0000313" key="1">
    <source>
        <dbReference type="EMBL" id="GBP12101.1"/>
    </source>
</evidence>
<keyword evidence="2" id="KW-1185">Reference proteome</keyword>
<gene>
    <name evidence="1" type="ORF">EVAR_101516_1</name>
</gene>
<name>A0A4C1TFM5_EUMVA</name>
<feature type="non-terminal residue" evidence="1">
    <location>
        <position position="1"/>
    </location>
</feature>
<dbReference type="Proteomes" id="UP000299102">
    <property type="component" value="Unassembled WGS sequence"/>
</dbReference>
<proteinExistence type="predicted"/>
<protein>
    <submittedName>
        <fullName evidence="1">Uncharacterized protein</fullName>
    </submittedName>
</protein>
<reference evidence="1 2" key="1">
    <citation type="journal article" date="2019" name="Commun. Biol.">
        <title>The bagworm genome reveals a unique fibroin gene that provides high tensile strength.</title>
        <authorList>
            <person name="Kono N."/>
            <person name="Nakamura H."/>
            <person name="Ohtoshi R."/>
            <person name="Tomita M."/>
            <person name="Numata K."/>
            <person name="Arakawa K."/>
        </authorList>
    </citation>
    <scope>NUCLEOTIDE SEQUENCE [LARGE SCALE GENOMIC DNA]</scope>
</reference>
<evidence type="ECO:0000313" key="2">
    <source>
        <dbReference type="Proteomes" id="UP000299102"/>
    </source>
</evidence>
<accession>A0A4C1TFM5</accession>
<sequence length="168" mass="19065">VAIYTDTLLRSFGLAPFQPSRLPEAWHSEQVARSRQATAPEDPLQTRKHIFAQSYILTSPHTTMLQPNRYLNHGWQFFLRNHPGSTNPMVPIYISYSTVIGIFSSEDSVRHYQAEAFLGLYTPIAERQGVAPHQDKTCPRGGLTMTGSNLHHILHWNIHKSLCFRALG</sequence>
<dbReference type="AlphaFoldDB" id="A0A4C1TFM5"/>